<reference evidence="3" key="2">
    <citation type="submission" date="2015-05" db="EMBL/GenBank/DDBJ databases">
        <title>Complete genome sequence of Corynebacterium mustelae DSM 45274, isolated from various tissues of a male ferret with lethal sepsis.</title>
        <authorList>
            <person name="Ruckert C."/>
            <person name="Albersmeier A."/>
            <person name="Winkler A."/>
            <person name="Tauch A."/>
        </authorList>
    </citation>
    <scope>NUCLEOTIDE SEQUENCE [LARGE SCALE GENOMIC DNA]</scope>
    <source>
        <strain evidence="3">DSM 45274</strain>
    </source>
</reference>
<sequence>MAKKQPRNAGPRLGRRAGRGPNMPEHKHVLVVTEGTCTEPQYFENLGRVLNDKKIAIRCIPKGAKGNWNPDPLSVVEKAIEERDARDGEGRSKFVECFAIVDVDEWGDKLEKAMRLAQEEGITVIVSNPCFEVWLAMHSSKKCPSTKREIRELVEKEGLLMKEGKSLPPDFPKQDYEVACENAKTQCKTTAANKIGPVPSTAMPVFFDLVKRHFSED</sequence>
<evidence type="ECO:0000313" key="3">
    <source>
        <dbReference type="Proteomes" id="UP000035199"/>
    </source>
</evidence>
<dbReference type="AlphaFoldDB" id="A0A0G3H3Q5"/>
<name>A0A0G3H3Q5_9CORY</name>
<dbReference type="Pfam" id="PF13707">
    <property type="entry name" value="RloB"/>
    <property type="match status" value="1"/>
</dbReference>
<evidence type="ECO:0000256" key="1">
    <source>
        <dbReference type="SAM" id="MobiDB-lite"/>
    </source>
</evidence>
<organism evidence="2 3">
    <name type="scientific">Corynebacterium mustelae</name>
    <dbReference type="NCBI Taxonomy" id="571915"/>
    <lineage>
        <taxon>Bacteria</taxon>
        <taxon>Bacillati</taxon>
        <taxon>Actinomycetota</taxon>
        <taxon>Actinomycetes</taxon>
        <taxon>Mycobacteriales</taxon>
        <taxon>Corynebacteriaceae</taxon>
        <taxon>Corynebacterium</taxon>
    </lineage>
</organism>
<evidence type="ECO:0000313" key="2">
    <source>
        <dbReference type="EMBL" id="AKK06463.1"/>
    </source>
</evidence>
<keyword evidence="3" id="KW-1185">Reference proteome</keyword>
<gene>
    <name evidence="2" type="ORF">CMUST_10735</name>
</gene>
<dbReference type="STRING" id="571915.CMUST_10735"/>
<proteinExistence type="predicted"/>
<dbReference type="Proteomes" id="UP000035199">
    <property type="component" value="Chromosome"/>
</dbReference>
<protein>
    <submittedName>
        <fullName evidence="2">RloB-like protein</fullName>
    </submittedName>
</protein>
<dbReference type="InterPro" id="IPR025591">
    <property type="entry name" value="RloB"/>
</dbReference>
<dbReference type="PATRIC" id="fig|571915.4.peg.2284"/>
<reference evidence="2 3" key="1">
    <citation type="journal article" date="2015" name="Genome Announc.">
        <title>Complete Genome Sequence of the Type Strain Corynebacterium mustelae DSM 45274, Isolated from Various Tissues of a Male Ferret with Lethal Sepsis.</title>
        <authorList>
            <person name="Ruckert C."/>
            <person name="Eimer J."/>
            <person name="Winkler A."/>
            <person name="Tauch A."/>
        </authorList>
    </citation>
    <scope>NUCLEOTIDE SEQUENCE [LARGE SCALE GENOMIC DNA]</scope>
    <source>
        <strain evidence="2 3">DSM 45274</strain>
    </source>
</reference>
<dbReference type="EMBL" id="CP011542">
    <property type="protein sequence ID" value="AKK06463.1"/>
    <property type="molecule type" value="Genomic_DNA"/>
</dbReference>
<dbReference type="KEGG" id="cmv:CMUST_10735"/>
<feature type="region of interest" description="Disordered" evidence="1">
    <location>
        <begin position="1"/>
        <end position="25"/>
    </location>
</feature>
<accession>A0A0G3H3Q5</accession>